<name>D1ASF6_ANACI</name>
<dbReference type="KEGG" id="acn:ACIS_00886"/>
<dbReference type="Proteomes" id="UP000000630">
    <property type="component" value="Chromosome"/>
</dbReference>
<dbReference type="HOGENOM" id="CLU_2646551_0_0_5"/>
<gene>
    <name evidence="1" type="ordered locus">ACIS_00886</name>
</gene>
<reference evidence="1 2" key="1">
    <citation type="journal article" date="2010" name="J. Bacteriol.">
        <title>Complete genome sequence of Anaplasma marginale subsp. centrale.</title>
        <authorList>
            <person name="Herndon D.R."/>
            <person name="Palmer G.H."/>
            <person name="Shkap V."/>
            <person name="Knowles D.P. Jr."/>
            <person name="Brayton K.A."/>
        </authorList>
    </citation>
    <scope>NUCLEOTIDE SEQUENCE [LARGE SCALE GENOMIC DNA]</scope>
    <source>
        <strain evidence="1 2">Israel</strain>
    </source>
</reference>
<accession>D1ASF6</accession>
<keyword evidence="2" id="KW-1185">Reference proteome</keyword>
<organism evidence="1 2">
    <name type="scientific">Anaplasma centrale (strain Israel)</name>
    <name type="common">Anaplasma marginale subsp. centrale (strain Israel)</name>
    <dbReference type="NCBI Taxonomy" id="574556"/>
    <lineage>
        <taxon>Bacteria</taxon>
        <taxon>Pseudomonadati</taxon>
        <taxon>Pseudomonadota</taxon>
        <taxon>Alphaproteobacteria</taxon>
        <taxon>Rickettsiales</taxon>
        <taxon>Anaplasmataceae</taxon>
        <taxon>Anaplasma</taxon>
    </lineage>
</organism>
<proteinExistence type="predicted"/>
<protein>
    <submittedName>
        <fullName evidence="1">Uncharacterized protein</fullName>
    </submittedName>
</protein>
<evidence type="ECO:0000313" key="2">
    <source>
        <dbReference type="Proteomes" id="UP000000630"/>
    </source>
</evidence>
<evidence type="ECO:0000313" key="1">
    <source>
        <dbReference type="EMBL" id="ACZ49409.1"/>
    </source>
</evidence>
<sequence length="76" mass="8131">MTISCSGQLTPRHFDAARPHALLIEVHLQKKWKSLPGVNIICSAYRSKSSLKPCFAACITSAQSSTCTTSGAVLPN</sequence>
<dbReference type="EMBL" id="CP001759">
    <property type="protein sequence ID" value="ACZ49409.1"/>
    <property type="molecule type" value="Genomic_DNA"/>
</dbReference>
<dbReference type="AlphaFoldDB" id="D1ASF6"/>